<evidence type="ECO:0000313" key="3">
    <source>
        <dbReference type="Proteomes" id="UP000265916"/>
    </source>
</evidence>
<dbReference type="InterPro" id="IPR006423">
    <property type="entry name" value="Lipo_e_P4"/>
</dbReference>
<proteinExistence type="predicted"/>
<dbReference type="PANTHER" id="PTHR31284">
    <property type="entry name" value="ACID PHOSPHATASE-LIKE PROTEIN"/>
    <property type="match status" value="1"/>
</dbReference>
<evidence type="ECO:0008006" key="4">
    <source>
        <dbReference type="Google" id="ProtNLM"/>
    </source>
</evidence>
<protein>
    <recommendedName>
        <fullName evidence="4">5'-nucleotidase, lipoprotein e(P4) family</fullName>
    </recommendedName>
</protein>
<dbReference type="Proteomes" id="UP000265916">
    <property type="component" value="Unassembled WGS sequence"/>
</dbReference>
<reference evidence="2 3" key="1">
    <citation type="submission" date="2017-08" db="EMBL/GenBank/DDBJ databases">
        <title>Reclassification of Bisgaard taxon 37 and 44.</title>
        <authorList>
            <person name="Christensen H."/>
        </authorList>
    </citation>
    <scope>NUCLEOTIDE SEQUENCE [LARGE SCALE GENOMIC DNA]</scope>
    <source>
        <strain evidence="2 3">111</strain>
    </source>
</reference>
<dbReference type="InterPro" id="IPR023214">
    <property type="entry name" value="HAD_sf"/>
</dbReference>
<accession>A0A3A1YPC9</accession>
<dbReference type="PANTHER" id="PTHR31284:SF10">
    <property type="entry name" value="ACID PHOSPHATASE-LIKE PROTEIN"/>
    <property type="match status" value="1"/>
</dbReference>
<dbReference type="EMBL" id="NRJG01000042">
    <property type="protein sequence ID" value="RIY39088.1"/>
    <property type="molecule type" value="Genomic_DNA"/>
</dbReference>
<dbReference type="SFLD" id="SFLDS00003">
    <property type="entry name" value="Haloacid_Dehalogenase"/>
    <property type="match status" value="1"/>
</dbReference>
<name>A0A3A1YPC9_9GAMM</name>
<organism evidence="2 3">
    <name type="scientific">Psittacicella hinzii</name>
    <dbReference type="NCBI Taxonomy" id="2028575"/>
    <lineage>
        <taxon>Bacteria</taxon>
        <taxon>Pseudomonadati</taxon>
        <taxon>Pseudomonadota</taxon>
        <taxon>Gammaproteobacteria</taxon>
        <taxon>Pasteurellales</taxon>
        <taxon>Psittacicellaceae</taxon>
        <taxon>Psittacicella</taxon>
    </lineage>
</organism>
<dbReference type="SUPFAM" id="SSF56784">
    <property type="entry name" value="HAD-like"/>
    <property type="match status" value="1"/>
</dbReference>
<dbReference type="Gene3D" id="3.40.50.1000">
    <property type="entry name" value="HAD superfamily/HAD-like"/>
    <property type="match status" value="1"/>
</dbReference>
<evidence type="ECO:0000313" key="2">
    <source>
        <dbReference type="EMBL" id="RIY39088.1"/>
    </source>
</evidence>
<keyword evidence="3" id="KW-1185">Reference proteome</keyword>
<dbReference type="RefSeq" id="WP_119530735.1">
    <property type="nucleotide sequence ID" value="NZ_JBHSSP010000001.1"/>
</dbReference>
<evidence type="ECO:0000256" key="1">
    <source>
        <dbReference type="ARBA" id="ARBA00022729"/>
    </source>
</evidence>
<sequence>MIQNNNTVAAFTAATVLLSTLQSAYPELPPVIPEIASDHWFLSQTQVFGQQLVGALLWMQQSAEYRAAVYQAFNYARLAFKAAPEQAGQEKTIIIDIDETLLDNTPFEAGITLSGVGYQQSHWENWEREGKPQAIAGALEFLQDIDAQGGKIYYLSNRYGINLEPTIAHLQHLGFPQVERERVILQYVNNCEESKDQRLAHIMHNEHVVLIVGDSIDDFYGTKSLQGNAAKRQWVDENADLFGTKYIMLPNPVYGSWMANLATDFYSLPQLVQNQIAINALITWDLEQYLR</sequence>
<dbReference type="InterPro" id="IPR005519">
    <property type="entry name" value="Acid_phosphat_B-like"/>
</dbReference>
<comment type="caution">
    <text evidence="2">The sequence shown here is derived from an EMBL/GenBank/DDBJ whole genome shotgun (WGS) entry which is preliminary data.</text>
</comment>
<keyword evidence="1" id="KW-0732">Signal</keyword>
<dbReference type="SFLD" id="SFLDG01125">
    <property type="entry name" value="C1.1:_Acid_Phosphatase_Like"/>
    <property type="match status" value="1"/>
</dbReference>
<dbReference type="GO" id="GO:0009279">
    <property type="term" value="C:cell outer membrane"/>
    <property type="evidence" value="ECO:0007669"/>
    <property type="project" value="InterPro"/>
</dbReference>
<dbReference type="AlphaFoldDB" id="A0A3A1YPC9"/>
<dbReference type="InterPro" id="IPR036412">
    <property type="entry name" value="HAD-like_sf"/>
</dbReference>
<dbReference type="Pfam" id="PF03767">
    <property type="entry name" value="Acid_phosphat_B"/>
    <property type="match status" value="1"/>
</dbReference>
<dbReference type="OrthoDB" id="395856at2"/>
<gene>
    <name evidence="2" type="ORF">CKF58_02840</name>
</gene>
<dbReference type="PIRSF" id="PIRSF019271">
    <property type="entry name" value="Acid_Ptase_C"/>
    <property type="match status" value="1"/>
</dbReference>